<feature type="signal peptide" evidence="4">
    <location>
        <begin position="1"/>
        <end position="28"/>
    </location>
</feature>
<gene>
    <name evidence="6" type="primary">LOC105417588</name>
</gene>
<reference evidence="6" key="2">
    <citation type="submission" date="2025-08" db="UniProtKB">
        <authorList>
            <consortium name="Ensembl"/>
        </authorList>
    </citation>
    <scope>IDENTIFICATION</scope>
</reference>
<name>A0A3B5K8U9_TAKRU</name>
<reference evidence="6 7" key="1">
    <citation type="journal article" date="2011" name="Genome Biol. Evol.">
        <title>Integration of the genetic map and genome assembly of fugu facilitates insights into distinct features of genome evolution in teleosts and mammals.</title>
        <authorList>
            <person name="Kai W."/>
            <person name="Kikuchi K."/>
            <person name="Tohari S."/>
            <person name="Chew A.K."/>
            <person name="Tay A."/>
            <person name="Fujiwara A."/>
            <person name="Hosoya S."/>
            <person name="Suetake H."/>
            <person name="Naruse K."/>
            <person name="Brenner S."/>
            <person name="Suzuki Y."/>
            <person name="Venkatesh B."/>
        </authorList>
    </citation>
    <scope>NUCLEOTIDE SEQUENCE [LARGE SCALE GENOMIC DNA]</scope>
</reference>
<keyword evidence="3" id="KW-0812">Transmembrane</keyword>
<accession>A0A3B5K8U9</accession>
<dbReference type="OMA" id="CAIQWKK"/>
<keyword evidence="3" id="KW-0472">Membrane</keyword>
<dbReference type="GeneID" id="105417588"/>
<dbReference type="CDD" id="cd00063">
    <property type="entry name" value="FN3"/>
    <property type="match status" value="2"/>
</dbReference>
<dbReference type="GeneTree" id="ENSGT00940000155603"/>
<dbReference type="PANTHER" id="PTHR46708">
    <property type="entry name" value="TENASCIN"/>
    <property type="match status" value="1"/>
</dbReference>
<dbReference type="InParanoid" id="A0A3B5K8U9"/>
<feature type="region of interest" description="Disordered" evidence="2">
    <location>
        <begin position="668"/>
        <end position="699"/>
    </location>
</feature>
<feature type="domain" description="Fibronectin type-III" evidence="5">
    <location>
        <begin position="496"/>
        <end position="593"/>
    </location>
</feature>
<dbReference type="Gene3D" id="2.60.40.10">
    <property type="entry name" value="Immunoglobulins"/>
    <property type="match status" value="5"/>
</dbReference>
<feature type="chain" id="PRO_5025592404" evidence="4">
    <location>
        <begin position="29"/>
        <end position="744"/>
    </location>
</feature>
<dbReference type="PANTHER" id="PTHR46708:SF2">
    <property type="entry name" value="FIBRONECTIN TYPE-III DOMAIN-CONTAINING PROTEIN"/>
    <property type="match status" value="1"/>
</dbReference>
<dbReference type="OrthoDB" id="9828391at2759"/>
<keyword evidence="4" id="KW-0732">Signal</keyword>
<evidence type="ECO:0000256" key="2">
    <source>
        <dbReference type="SAM" id="MobiDB-lite"/>
    </source>
</evidence>
<dbReference type="PROSITE" id="PS50853">
    <property type="entry name" value="FN3"/>
    <property type="match status" value="2"/>
</dbReference>
<dbReference type="InterPro" id="IPR013783">
    <property type="entry name" value="Ig-like_fold"/>
</dbReference>
<sequence length="744" mass="82709">MKIPCGIEEMLYLLTIFILMLIPDMCSGLGGRKCNVVPKDLYVEVGSSAEITCHSWCVRGKVFWTLNNRILHQRLSKTINASHTVLSLEHITEPVATLQCHSSDIQQVLGGTTITTYTKPTKLSCMLHQTAGDLPGLFTCSWEHQGNSLQTNYSVLCLSCTSVTELCRSKETTCTSDFSRMKEMHLGGRYTVSVSAKSASWEAFSDRYEITLSTILNITRPELSVTTVSDSLLVEWKIRSCLSEYLYHCQLKYRAVSVDPPQWVINTTVRNCNKAAATIEGVESCRNYTFAVRCALSEAPWSGWSHEATVLTQLNKGDFKPRLWRKVMGSKENGVRKVLTMWKEIPPTCRDALTFTLTQSRRGDPTGASCGGSVCVVTQDAHRISLRIFRDGTLFAGDSVYVPAVGASLPQVGNVEARSHEGVILVTWKAPDQPVSGYMIDYTHDGHRYHWKESRHTNVTLSDLLDRTPYDVTVTPLLDDGTGHGSQVLQICSSGDPGNITIVSIQAEDTSVLVRWKEESQDGCGGVTVNYTVFYRIHNGKQFNVSADGTQHEMVLTALTPETQYSVYVEAATLTGRSKSQESFFKTQKIDPRIRTAMIVSGGIFTVLVIFVGSCCAVQWMKHRKKPLPNPGNSSVAAWPSTYETNTCLRLPFHTPSESICDRVYTEEAHRPDSSMEDTWCGDDPTNEEAEESSEETPDHIIVRSYRQSVNPVHTQNAPSGETLNLLVSERCLHSPYRSPEPHG</sequence>
<feature type="compositionally biased region" description="Acidic residues" evidence="2">
    <location>
        <begin position="685"/>
        <end position="696"/>
    </location>
</feature>
<dbReference type="InterPro" id="IPR003961">
    <property type="entry name" value="FN3_dom"/>
</dbReference>
<keyword evidence="1" id="KW-0677">Repeat</keyword>
<keyword evidence="3" id="KW-1133">Transmembrane helix</keyword>
<evidence type="ECO:0000256" key="4">
    <source>
        <dbReference type="SAM" id="SignalP"/>
    </source>
</evidence>
<protein>
    <submittedName>
        <fullName evidence="6">Interleukin-6 receptor subunit beta-like</fullName>
    </submittedName>
</protein>
<dbReference type="InterPro" id="IPR050991">
    <property type="entry name" value="ECM_Regulatory_Proteins"/>
</dbReference>
<keyword evidence="7" id="KW-1185">Reference proteome</keyword>
<dbReference type="RefSeq" id="XP_011610507.2">
    <property type="nucleotide sequence ID" value="XM_011612205.2"/>
</dbReference>
<dbReference type="InterPro" id="IPR036116">
    <property type="entry name" value="FN3_sf"/>
</dbReference>
<dbReference type="Proteomes" id="UP000005226">
    <property type="component" value="Chromosome 16"/>
</dbReference>
<dbReference type="Pfam" id="PF00041">
    <property type="entry name" value="fn3"/>
    <property type="match status" value="2"/>
</dbReference>
<dbReference type="SMART" id="SM00060">
    <property type="entry name" value="FN3"/>
    <property type="match status" value="3"/>
</dbReference>
<feature type="domain" description="Fibronectin type-III" evidence="5">
    <location>
        <begin position="217"/>
        <end position="315"/>
    </location>
</feature>
<evidence type="ECO:0000313" key="6">
    <source>
        <dbReference type="Ensembl" id="ENSTRUP00000054083.2"/>
    </source>
</evidence>
<feature type="transmembrane region" description="Helical" evidence="3">
    <location>
        <begin position="597"/>
        <end position="618"/>
    </location>
</feature>
<evidence type="ECO:0000259" key="5">
    <source>
        <dbReference type="PROSITE" id="PS50853"/>
    </source>
</evidence>
<proteinExistence type="predicted"/>
<dbReference type="SUPFAM" id="SSF49265">
    <property type="entry name" value="Fibronectin type III"/>
    <property type="match status" value="2"/>
</dbReference>
<reference evidence="6" key="3">
    <citation type="submission" date="2025-09" db="UniProtKB">
        <authorList>
            <consortium name="Ensembl"/>
        </authorList>
    </citation>
    <scope>IDENTIFICATION</scope>
</reference>
<organism evidence="6 7">
    <name type="scientific">Takifugu rubripes</name>
    <name type="common">Japanese pufferfish</name>
    <name type="synonym">Fugu rubripes</name>
    <dbReference type="NCBI Taxonomy" id="31033"/>
    <lineage>
        <taxon>Eukaryota</taxon>
        <taxon>Metazoa</taxon>
        <taxon>Chordata</taxon>
        <taxon>Craniata</taxon>
        <taxon>Vertebrata</taxon>
        <taxon>Euteleostomi</taxon>
        <taxon>Actinopterygii</taxon>
        <taxon>Neopterygii</taxon>
        <taxon>Teleostei</taxon>
        <taxon>Neoteleostei</taxon>
        <taxon>Acanthomorphata</taxon>
        <taxon>Eupercaria</taxon>
        <taxon>Tetraodontiformes</taxon>
        <taxon>Tetradontoidea</taxon>
        <taxon>Tetraodontidae</taxon>
        <taxon>Takifugu</taxon>
    </lineage>
</organism>
<dbReference type="Ensembl" id="ENSTRUT00000052106.2">
    <property type="protein sequence ID" value="ENSTRUP00000054083.2"/>
    <property type="gene ID" value="ENSTRUG00000021770.2"/>
</dbReference>
<evidence type="ECO:0000256" key="1">
    <source>
        <dbReference type="ARBA" id="ARBA00022737"/>
    </source>
</evidence>
<evidence type="ECO:0000313" key="7">
    <source>
        <dbReference type="Proteomes" id="UP000005226"/>
    </source>
</evidence>
<dbReference type="AlphaFoldDB" id="A0A3B5K8U9"/>
<evidence type="ECO:0000256" key="3">
    <source>
        <dbReference type="SAM" id="Phobius"/>
    </source>
</evidence>
<dbReference type="KEGG" id="tru:105417588"/>